<organism evidence="3 4">
    <name type="scientific">Desulfonema limicola</name>
    <dbReference type="NCBI Taxonomy" id="45656"/>
    <lineage>
        <taxon>Bacteria</taxon>
        <taxon>Pseudomonadati</taxon>
        <taxon>Thermodesulfobacteriota</taxon>
        <taxon>Desulfobacteria</taxon>
        <taxon>Desulfobacterales</taxon>
        <taxon>Desulfococcaceae</taxon>
        <taxon>Desulfonema</taxon>
    </lineage>
</organism>
<sequence>MKKLLALSVILFIMAAAITGCSSSSEDLSNLDPQKDTEDPAPDPGPAASLSGFKSESELEQYLKNGIRLNALAQVYKDDSIDFESGNAAAPDSQIAPGSLFSKTNIQEAGVDEVDTIKTDGRFLYIAPLMPRFHILDIGAVKDTEPAADNIQADEAFIRILEISTSPAGTNETAKIPVKDFDNNIEGLYLLTDRENNMPDLLVTTGGNAQNMWTNWYCPWCWTNGSTEIAIFNIDNPAAPEKISHIKLDGRLISSRRIKDKLYIVTRYTPNLPDLKPYPEGSEEDHNEKILEKARLSDMLPKAEINGISKTSFIQADKCFLPPLDQDRREDPSLITVTAIDLNNPDNMVSQSVAGPAETFYMSAQSLYLATTRQDYHPFTGIPEIAADTPVSDSQPVKDDQYLPPPVTTDLHKFALTENGPVYKGSGQVQGHLGWEADKKPFRMGEYNNIFRIATSLGDTWNDTSSTRLSLFKESSNAELEEISHIDNIGEKGESLYASRFIGTRAYLVTFKATDPLYVFDLADPYKPVKSGELHIQGYSDYLHPVSENLILGIGKDAVPDESSSEIWMGRQGAWYQGVKISLFDVSNPGSPYEKDSVVIGKRGSEAGVLYNHHAMAYLPPSNGLPARLALPVQVNETNPEYTGFNPSDPSAWYEWTHTGLYLFEISESDIADAGQMIVSKPSPDLTYWDNDIASDRAVLIEDDVHYIHNAKVWSSTWGQTDTMSDPK</sequence>
<protein>
    <submittedName>
        <fullName evidence="3">Beta propeller domain-containing protein</fullName>
    </submittedName>
</protein>
<dbReference type="Pfam" id="PF09826">
    <property type="entry name" value="Beta_propel"/>
    <property type="match status" value="1"/>
</dbReference>
<keyword evidence="4" id="KW-1185">Reference proteome</keyword>
<gene>
    <name evidence="3" type="ORF">dnl_33070</name>
</gene>
<feature type="chain" id="PRO_5036915954" evidence="2">
    <location>
        <begin position="20"/>
        <end position="728"/>
    </location>
</feature>
<evidence type="ECO:0000313" key="4">
    <source>
        <dbReference type="Proteomes" id="UP000663720"/>
    </source>
</evidence>
<evidence type="ECO:0000313" key="3">
    <source>
        <dbReference type="EMBL" id="QTA80989.1"/>
    </source>
</evidence>
<feature type="region of interest" description="Disordered" evidence="1">
    <location>
        <begin position="23"/>
        <end position="51"/>
    </location>
</feature>
<feature type="compositionally biased region" description="Polar residues" evidence="1">
    <location>
        <begin position="23"/>
        <end position="32"/>
    </location>
</feature>
<evidence type="ECO:0000256" key="1">
    <source>
        <dbReference type="SAM" id="MobiDB-lite"/>
    </source>
</evidence>
<name>A0A975B8M3_9BACT</name>
<dbReference type="InterPro" id="IPR019198">
    <property type="entry name" value="Beta_propeller_containing"/>
</dbReference>
<evidence type="ECO:0000256" key="2">
    <source>
        <dbReference type="SAM" id="SignalP"/>
    </source>
</evidence>
<dbReference type="AlphaFoldDB" id="A0A975B8M3"/>
<feature type="signal peptide" evidence="2">
    <location>
        <begin position="1"/>
        <end position="19"/>
    </location>
</feature>
<dbReference type="KEGG" id="dli:dnl_33070"/>
<dbReference type="Proteomes" id="UP000663720">
    <property type="component" value="Chromosome"/>
</dbReference>
<dbReference type="RefSeq" id="WP_207687073.1">
    <property type="nucleotide sequence ID" value="NZ_CP061799.1"/>
</dbReference>
<reference evidence="3" key="1">
    <citation type="journal article" date="2021" name="Microb. Physiol.">
        <title>Proteogenomic Insights into the Physiology of Marine, Sulfate-Reducing, Filamentous Desulfonema limicola and Desulfonema magnum.</title>
        <authorList>
            <person name="Schnaars V."/>
            <person name="Wohlbrand L."/>
            <person name="Scheve S."/>
            <person name="Hinrichs C."/>
            <person name="Reinhardt R."/>
            <person name="Rabus R."/>
        </authorList>
    </citation>
    <scope>NUCLEOTIDE SEQUENCE</scope>
    <source>
        <strain evidence="3">5ac10</strain>
    </source>
</reference>
<dbReference type="EMBL" id="CP061799">
    <property type="protein sequence ID" value="QTA80989.1"/>
    <property type="molecule type" value="Genomic_DNA"/>
</dbReference>
<dbReference type="PROSITE" id="PS51257">
    <property type="entry name" value="PROKAR_LIPOPROTEIN"/>
    <property type="match status" value="1"/>
</dbReference>
<accession>A0A975B8M3</accession>
<keyword evidence="2" id="KW-0732">Signal</keyword>
<proteinExistence type="predicted"/>